<evidence type="ECO:0000313" key="2">
    <source>
        <dbReference type="Proteomes" id="UP000828048"/>
    </source>
</evidence>
<dbReference type="Proteomes" id="UP000828048">
    <property type="component" value="Chromosome 3"/>
</dbReference>
<reference evidence="1 2" key="1">
    <citation type="journal article" date="2021" name="Hortic Res">
        <title>High-quality reference genome and annotation aids understanding of berry development for evergreen blueberry (Vaccinium darrowii).</title>
        <authorList>
            <person name="Yu J."/>
            <person name="Hulse-Kemp A.M."/>
            <person name="Babiker E."/>
            <person name="Staton M."/>
        </authorList>
    </citation>
    <scope>NUCLEOTIDE SEQUENCE [LARGE SCALE GENOMIC DNA]</scope>
    <source>
        <strain evidence="2">cv. NJ 8807/NJ 8810</strain>
        <tissue evidence="1">Young leaf</tissue>
    </source>
</reference>
<dbReference type="EMBL" id="CM037153">
    <property type="protein sequence ID" value="KAH7857734.1"/>
    <property type="molecule type" value="Genomic_DNA"/>
</dbReference>
<organism evidence="1 2">
    <name type="scientific">Vaccinium darrowii</name>
    <dbReference type="NCBI Taxonomy" id="229202"/>
    <lineage>
        <taxon>Eukaryota</taxon>
        <taxon>Viridiplantae</taxon>
        <taxon>Streptophyta</taxon>
        <taxon>Embryophyta</taxon>
        <taxon>Tracheophyta</taxon>
        <taxon>Spermatophyta</taxon>
        <taxon>Magnoliopsida</taxon>
        <taxon>eudicotyledons</taxon>
        <taxon>Gunneridae</taxon>
        <taxon>Pentapetalae</taxon>
        <taxon>asterids</taxon>
        <taxon>Ericales</taxon>
        <taxon>Ericaceae</taxon>
        <taxon>Vaccinioideae</taxon>
        <taxon>Vaccinieae</taxon>
        <taxon>Vaccinium</taxon>
    </lineage>
</organism>
<protein>
    <submittedName>
        <fullName evidence="1">Uncharacterized protein</fullName>
    </submittedName>
</protein>
<evidence type="ECO:0000313" key="1">
    <source>
        <dbReference type="EMBL" id="KAH7857734.1"/>
    </source>
</evidence>
<comment type="caution">
    <text evidence="1">The sequence shown here is derived from an EMBL/GenBank/DDBJ whole genome shotgun (WGS) entry which is preliminary data.</text>
</comment>
<name>A0ACB7YXZ6_9ERIC</name>
<accession>A0ACB7YXZ6</accession>
<keyword evidence="2" id="KW-1185">Reference proteome</keyword>
<proteinExistence type="predicted"/>
<gene>
    <name evidence="1" type="ORF">Vadar_015980</name>
</gene>
<sequence>MEKNNEPIFSATFKHFFLFIMVMLMMMMKVMVHGISHGYPMDQADQLVAFWDYSNPSQGLEVDDHTLNMVSNSLSGGGDLYYDQAGKMEDDIIQGGLPGPGCSSLGVGAMVEIGPFGVNPDGKTLYTREHAWTQVANVLFLDSPAGVGFSYYNTMTDYNFSGDKRTAQDSYTFLLNWFRRYPQYNDRDYYIAGESCAGFYIPELADTIINGNKEANPTTMIQLKGTYRDCLSSNNPKCNETRGRIDNEIGEIDLFNVYSPGNIPNSVEVLIHVKALMYTLI</sequence>